<name>A0ABT1QT67_9GAMM</name>
<dbReference type="RefSeq" id="WP_255914651.1">
    <property type="nucleotide sequence ID" value="NZ_JANFQO010000010.1"/>
</dbReference>
<keyword evidence="4" id="KW-1185">Reference proteome</keyword>
<reference evidence="3" key="1">
    <citation type="submission" date="2022-07" db="EMBL/GenBank/DDBJ databases">
        <title>Tahibacter sp., a new gammaproteobacterium isolated from the silt sample collected at pig farm.</title>
        <authorList>
            <person name="Chen H."/>
        </authorList>
    </citation>
    <scope>NUCLEOTIDE SEQUENCE</scope>
    <source>
        <strain evidence="3">P2K</strain>
    </source>
</reference>
<keyword evidence="1" id="KW-0472">Membrane</keyword>
<dbReference type="Proteomes" id="UP001165498">
    <property type="component" value="Unassembled WGS sequence"/>
</dbReference>
<feature type="domain" description="2TM" evidence="2">
    <location>
        <begin position="12"/>
        <end position="88"/>
    </location>
</feature>
<accession>A0ABT1QT67</accession>
<feature type="transmembrane region" description="Helical" evidence="1">
    <location>
        <begin position="49"/>
        <end position="75"/>
    </location>
</feature>
<evidence type="ECO:0000313" key="4">
    <source>
        <dbReference type="Proteomes" id="UP001165498"/>
    </source>
</evidence>
<organism evidence="3 4">
    <name type="scientific">Tahibacter harae</name>
    <dbReference type="NCBI Taxonomy" id="2963937"/>
    <lineage>
        <taxon>Bacteria</taxon>
        <taxon>Pseudomonadati</taxon>
        <taxon>Pseudomonadota</taxon>
        <taxon>Gammaproteobacteria</taxon>
        <taxon>Lysobacterales</taxon>
        <taxon>Rhodanobacteraceae</taxon>
        <taxon>Tahibacter</taxon>
    </lineage>
</organism>
<evidence type="ECO:0000259" key="2">
    <source>
        <dbReference type="Pfam" id="PF13239"/>
    </source>
</evidence>
<feature type="transmembrane region" description="Helical" evidence="1">
    <location>
        <begin position="21"/>
        <end position="43"/>
    </location>
</feature>
<dbReference type="InterPro" id="IPR025698">
    <property type="entry name" value="2TM_dom"/>
</dbReference>
<evidence type="ECO:0000256" key="1">
    <source>
        <dbReference type="SAM" id="Phobius"/>
    </source>
</evidence>
<keyword evidence="1" id="KW-0812">Transmembrane</keyword>
<keyword evidence="1" id="KW-1133">Transmembrane helix</keyword>
<dbReference type="Pfam" id="PF13239">
    <property type="entry name" value="2TM"/>
    <property type="match status" value="1"/>
</dbReference>
<sequence>MTVDEKSRLLWAKFYVAAMRGFYQHLIIYVVVNVLLILINLLFVRDQIWFVFPLLTWGFGLFLHWMRVFGGVWFLSKDWERRKIDEMLRKGEV</sequence>
<evidence type="ECO:0000313" key="3">
    <source>
        <dbReference type="EMBL" id="MCQ4165462.1"/>
    </source>
</evidence>
<dbReference type="EMBL" id="JANFQO010000010">
    <property type="protein sequence ID" value="MCQ4165462.1"/>
    <property type="molecule type" value="Genomic_DNA"/>
</dbReference>
<comment type="caution">
    <text evidence="3">The sequence shown here is derived from an EMBL/GenBank/DDBJ whole genome shotgun (WGS) entry which is preliminary data.</text>
</comment>
<protein>
    <submittedName>
        <fullName evidence="3">2TM domain-containing protein</fullName>
    </submittedName>
</protein>
<proteinExistence type="predicted"/>
<gene>
    <name evidence="3" type="ORF">NM961_12150</name>
</gene>